<accession>A0A6B8VYX9</accession>
<dbReference type="GO" id="GO:0051920">
    <property type="term" value="F:peroxiredoxin activity"/>
    <property type="evidence" value="ECO:0007669"/>
    <property type="project" value="InterPro"/>
</dbReference>
<dbReference type="PANTHER" id="PTHR34846:SF11">
    <property type="entry name" value="4-CARBOXYMUCONOLACTONE DECARBOXYLASE FAMILY PROTEIN (AFU_ORTHOLOGUE AFUA_6G11590)"/>
    <property type="match status" value="1"/>
</dbReference>
<protein>
    <recommendedName>
        <fullName evidence="1">Carboxymuconolactone decarboxylase-like domain-containing protein</fullName>
    </recommendedName>
</protein>
<sequence length="181" mass="20332">MARIDYFDPESAPEHIIRAMGGKKKLGIFRMIANSENVGPEVLELGKKLSVGSSLPHEIREVVILRVGYLSDAAYELKQHTAVARRVGLSDEMIAAIGEYPDSCFPFTQEHLDYLHFTDAVVKETTPGDEVFSRVQVRLDNSQLVELVLLIGFYMMVSRVMNTFNIDLETGPAEPYSLRLQ</sequence>
<dbReference type="SUPFAM" id="SSF69118">
    <property type="entry name" value="AhpD-like"/>
    <property type="match status" value="1"/>
</dbReference>
<dbReference type="InterPro" id="IPR029032">
    <property type="entry name" value="AhpD-like"/>
</dbReference>
<evidence type="ECO:0000259" key="1">
    <source>
        <dbReference type="Pfam" id="PF02627"/>
    </source>
</evidence>
<dbReference type="AlphaFoldDB" id="A0A6B8VYX9"/>
<dbReference type="InterPro" id="IPR003779">
    <property type="entry name" value="CMD-like"/>
</dbReference>
<reference evidence="2 3" key="1">
    <citation type="submission" date="2019-11" db="EMBL/GenBank/DDBJ databases">
        <title>Complete genome sequence of Corynebacterium kalinowskii 1959, a novel Corynebacterium species isolated from soil of a small paddock in Vilsendorf, Germany.</title>
        <authorList>
            <person name="Schaffert L."/>
            <person name="Ruwe M."/>
            <person name="Milse J."/>
            <person name="Hanuschka K."/>
            <person name="Ortseifen V."/>
            <person name="Droste J."/>
            <person name="Brandt D."/>
            <person name="Schlueter L."/>
            <person name="Kutter Y."/>
            <person name="Vinke S."/>
            <person name="Viehoefer P."/>
            <person name="Jacob L."/>
            <person name="Luebke N.-C."/>
            <person name="Schulte-Berndt E."/>
            <person name="Hain C."/>
            <person name="Linder M."/>
            <person name="Schmidt P."/>
            <person name="Wollenschlaeger L."/>
            <person name="Luttermann T."/>
            <person name="Thieme E."/>
            <person name="Hassa J."/>
            <person name="Haak M."/>
            <person name="Wittchen M."/>
            <person name="Mentz A."/>
            <person name="Persicke M."/>
            <person name="Busche T."/>
            <person name="Ruckert C."/>
        </authorList>
    </citation>
    <scope>NUCLEOTIDE SEQUENCE [LARGE SCALE GENOMIC DNA]</scope>
    <source>
        <strain evidence="2 3">2039</strain>
    </source>
</reference>
<feature type="domain" description="Carboxymuconolactone decarboxylase-like" evidence="1">
    <location>
        <begin position="52"/>
        <end position="97"/>
    </location>
</feature>
<dbReference type="Proteomes" id="UP000424462">
    <property type="component" value="Chromosome"/>
</dbReference>
<proteinExistence type="predicted"/>
<organism evidence="2 3">
    <name type="scientific">Corynebacterium occultum</name>
    <dbReference type="NCBI Taxonomy" id="2675219"/>
    <lineage>
        <taxon>Bacteria</taxon>
        <taxon>Bacillati</taxon>
        <taxon>Actinomycetota</taxon>
        <taxon>Actinomycetes</taxon>
        <taxon>Mycobacteriales</taxon>
        <taxon>Corynebacteriaceae</taxon>
        <taxon>Corynebacterium</taxon>
    </lineage>
</organism>
<dbReference type="RefSeq" id="WP_156231631.1">
    <property type="nucleotide sequence ID" value="NZ_CP046455.1"/>
</dbReference>
<name>A0A6B8VYX9_9CORY</name>
<evidence type="ECO:0000313" key="2">
    <source>
        <dbReference type="EMBL" id="QGU08229.1"/>
    </source>
</evidence>
<evidence type="ECO:0000313" key="3">
    <source>
        <dbReference type="Proteomes" id="UP000424462"/>
    </source>
</evidence>
<gene>
    <name evidence="2" type="ORF">COCCU_11640</name>
</gene>
<keyword evidence="3" id="KW-1185">Reference proteome</keyword>
<dbReference type="EMBL" id="CP046455">
    <property type="protein sequence ID" value="QGU08229.1"/>
    <property type="molecule type" value="Genomic_DNA"/>
</dbReference>
<dbReference type="Gene3D" id="1.20.1290.10">
    <property type="entry name" value="AhpD-like"/>
    <property type="match status" value="1"/>
</dbReference>
<dbReference type="PANTHER" id="PTHR34846">
    <property type="entry name" value="4-CARBOXYMUCONOLACTONE DECARBOXYLASE FAMILY PROTEIN (AFU_ORTHOLOGUE AFUA_6G11590)"/>
    <property type="match status" value="1"/>
</dbReference>
<dbReference type="KEGG" id="cok:COCCU_11640"/>
<dbReference type="Pfam" id="PF02627">
    <property type="entry name" value="CMD"/>
    <property type="match status" value="1"/>
</dbReference>